<dbReference type="GO" id="GO:0016559">
    <property type="term" value="P:peroxisome fission"/>
    <property type="evidence" value="ECO:0007669"/>
    <property type="project" value="TreeGrafter"/>
</dbReference>
<dbReference type="InterPro" id="IPR003130">
    <property type="entry name" value="GED"/>
</dbReference>
<dbReference type="InterPro" id="IPR027417">
    <property type="entry name" value="P-loop_NTPase"/>
</dbReference>
<feature type="domain" description="GED" evidence="2">
    <location>
        <begin position="637"/>
        <end position="727"/>
    </location>
</feature>
<dbReference type="GO" id="GO:0003924">
    <property type="term" value="F:GTPase activity"/>
    <property type="evidence" value="ECO:0007669"/>
    <property type="project" value="InterPro"/>
</dbReference>
<organism evidence="3 4">
    <name type="scientific">Armillaria tabescens</name>
    <name type="common">Ringless honey mushroom</name>
    <name type="synonym">Agaricus tabescens</name>
    <dbReference type="NCBI Taxonomy" id="1929756"/>
    <lineage>
        <taxon>Eukaryota</taxon>
        <taxon>Fungi</taxon>
        <taxon>Dikarya</taxon>
        <taxon>Basidiomycota</taxon>
        <taxon>Agaricomycotina</taxon>
        <taxon>Agaricomycetes</taxon>
        <taxon>Agaricomycetidae</taxon>
        <taxon>Agaricales</taxon>
        <taxon>Marasmiineae</taxon>
        <taxon>Physalacriaceae</taxon>
        <taxon>Desarmillaria</taxon>
    </lineage>
</organism>
<evidence type="ECO:0000259" key="2">
    <source>
        <dbReference type="PROSITE" id="PS51388"/>
    </source>
</evidence>
<reference evidence="3" key="1">
    <citation type="submission" date="2023-06" db="EMBL/GenBank/DDBJ databases">
        <authorList>
            <consortium name="Lawrence Berkeley National Laboratory"/>
            <person name="Ahrendt S."/>
            <person name="Sahu N."/>
            <person name="Indic B."/>
            <person name="Wong-Bajracharya J."/>
            <person name="Merenyi Z."/>
            <person name="Ke H.-M."/>
            <person name="Monk M."/>
            <person name="Kocsube S."/>
            <person name="Drula E."/>
            <person name="Lipzen A."/>
            <person name="Balint B."/>
            <person name="Henrissat B."/>
            <person name="Andreopoulos B."/>
            <person name="Martin F.M."/>
            <person name="Harder C.B."/>
            <person name="Rigling D."/>
            <person name="Ford K.L."/>
            <person name="Foster G.D."/>
            <person name="Pangilinan J."/>
            <person name="Papanicolaou A."/>
            <person name="Barry K."/>
            <person name="LaButti K."/>
            <person name="Viragh M."/>
            <person name="Koriabine M."/>
            <person name="Yan M."/>
            <person name="Riley R."/>
            <person name="Champramary S."/>
            <person name="Plett K.L."/>
            <person name="Tsai I.J."/>
            <person name="Slot J."/>
            <person name="Sipos G."/>
            <person name="Plett J."/>
            <person name="Nagy L.G."/>
            <person name="Grigoriev I.V."/>
        </authorList>
    </citation>
    <scope>NUCLEOTIDE SEQUENCE</scope>
    <source>
        <strain evidence="3">CCBAS 213</strain>
    </source>
</reference>
<dbReference type="AlphaFoldDB" id="A0AA39JIV7"/>
<dbReference type="GO" id="GO:0006897">
    <property type="term" value="P:endocytosis"/>
    <property type="evidence" value="ECO:0007669"/>
    <property type="project" value="TreeGrafter"/>
</dbReference>
<proteinExistence type="predicted"/>
<sequence length="727" mass="83000">MQTMLPKLTPRPSESEQDSATVPINQTEYAQRCREVMELYRALQELGADGLFPTLPKIIVIGGQSSKAVSSISIDTRVVLMSVFEQPERGSLVEAVSGINVPRDSGTCTRVSDGMHNAQFIANLVVHDLPQLQVRVRWEQLDISDGVQFGPVITDRDTEDFMSMSTVDLRNLATTDSQILPFSRNFVQVELRDPDLTDLSFVDLPGIIHNADEDIIELVRSLVVSYIEESENTIVLITIPMSGVFFFPRHRVHLPHIFSKDPAGDAHNRSVDQAGYAQQWGPLAHGKNGERLFLDKIRGTSSNMATTVFDSRTMMSVGAIYLETNPKRPPNSFLSAPLLGENFLIAVVSVYRHFIPTLKESVNRLLTSDRAEYSTLPPPPPTDDAWSRINVLIHEFSVDVKAAVEGKDAHKKLVQRNRARYEQFKRDILGTCPNFRPFEDKTQYRDPCIWDEELAGKKTNPYIYMAASRYIMDIKDVRKEIDDCTTWELPGDVPLETTHKLIQRFTKEWSNPSMECFDAFKPLEMHIRALVRSQMEIYKSEALVMLRKAVKLETPPEFTQVLHYSMERSKWLERFHKVYRTSSTYAIRQPLSAIDSGLRPSLVSMESYAVPARESYAAPAREAYEVPVRETTEDEDALLVMAKVRAYFEMAYKRFIDNIPLTIERELHQTLSSRLYQSLIRDMGGSDALERARDLLREDPAIASRRIILQDRIARLEEIRSRLYAFR</sequence>
<dbReference type="Proteomes" id="UP001175211">
    <property type="component" value="Unassembled WGS sequence"/>
</dbReference>
<evidence type="ECO:0000256" key="1">
    <source>
        <dbReference type="SAM" id="MobiDB-lite"/>
    </source>
</evidence>
<dbReference type="EMBL" id="JAUEPS010000071">
    <property type="protein sequence ID" value="KAK0441268.1"/>
    <property type="molecule type" value="Genomic_DNA"/>
</dbReference>
<evidence type="ECO:0000313" key="4">
    <source>
        <dbReference type="Proteomes" id="UP001175211"/>
    </source>
</evidence>
<dbReference type="Gene3D" id="3.40.50.300">
    <property type="entry name" value="P-loop containing nucleotide triphosphate hydrolases"/>
    <property type="match status" value="1"/>
</dbReference>
<dbReference type="InterPro" id="IPR022812">
    <property type="entry name" value="Dynamin"/>
</dbReference>
<dbReference type="GO" id="GO:0005739">
    <property type="term" value="C:mitochondrion"/>
    <property type="evidence" value="ECO:0007669"/>
    <property type="project" value="TreeGrafter"/>
</dbReference>
<gene>
    <name evidence="3" type="ORF">EV420DRAFT_1730365</name>
</gene>
<dbReference type="Pfam" id="PF02212">
    <property type="entry name" value="GED"/>
    <property type="match status" value="1"/>
</dbReference>
<keyword evidence="4" id="KW-1185">Reference proteome</keyword>
<name>A0AA39JIV7_ARMTA</name>
<dbReference type="PANTHER" id="PTHR11566:SF21">
    <property type="entry name" value="DYNAMIN RELATED PROTEIN 1, ISOFORM A"/>
    <property type="match status" value="1"/>
</dbReference>
<evidence type="ECO:0000313" key="3">
    <source>
        <dbReference type="EMBL" id="KAK0441268.1"/>
    </source>
</evidence>
<dbReference type="GO" id="GO:0000266">
    <property type="term" value="P:mitochondrial fission"/>
    <property type="evidence" value="ECO:0007669"/>
    <property type="project" value="TreeGrafter"/>
</dbReference>
<accession>A0AA39JIV7</accession>
<dbReference type="PRINTS" id="PR00195">
    <property type="entry name" value="DYNAMIN"/>
</dbReference>
<dbReference type="GO" id="GO:0005874">
    <property type="term" value="C:microtubule"/>
    <property type="evidence" value="ECO:0007669"/>
    <property type="project" value="TreeGrafter"/>
</dbReference>
<dbReference type="PROSITE" id="PS51388">
    <property type="entry name" value="GED"/>
    <property type="match status" value="1"/>
</dbReference>
<feature type="region of interest" description="Disordered" evidence="1">
    <location>
        <begin position="1"/>
        <end position="25"/>
    </location>
</feature>
<comment type="caution">
    <text evidence="3">The sequence shown here is derived from an EMBL/GenBank/DDBJ whole genome shotgun (WGS) entry which is preliminary data.</text>
</comment>
<dbReference type="GeneID" id="85363453"/>
<dbReference type="GO" id="GO:0048312">
    <property type="term" value="P:intracellular distribution of mitochondria"/>
    <property type="evidence" value="ECO:0007669"/>
    <property type="project" value="TreeGrafter"/>
</dbReference>
<dbReference type="SUPFAM" id="SSF52540">
    <property type="entry name" value="P-loop containing nucleoside triphosphate hydrolases"/>
    <property type="match status" value="1"/>
</dbReference>
<dbReference type="GO" id="GO:0005525">
    <property type="term" value="F:GTP binding"/>
    <property type="evidence" value="ECO:0007669"/>
    <property type="project" value="InterPro"/>
</dbReference>
<dbReference type="PANTHER" id="PTHR11566">
    <property type="entry name" value="DYNAMIN"/>
    <property type="match status" value="1"/>
</dbReference>
<dbReference type="GO" id="GO:0008017">
    <property type="term" value="F:microtubule binding"/>
    <property type="evidence" value="ECO:0007669"/>
    <property type="project" value="TreeGrafter"/>
</dbReference>
<dbReference type="Gene3D" id="1.20.120.1240">
    <property type="entry name" value="Dynamin, middle domain"/>
    <property type="match status" value="2"/>
</dbReference>
<protein>
    <recommendedName>
        <fullName evidence="2">GED domain-containing protein</fullName>
    </recommendedName>
</protein>
<dbReference type="InterPro" id="IPR020850">
    <property type="entry name" value="GED_dom"/>
</dbReference>
<dbReference type="GO" id="GO:0016020">
    <property type="term" value="C:membrane"/>
    <property type="evidence" value="ECO:0007669"/>
    <property type="project" value="TreeGrafter"/>
</dbReference>
<dbReference type="RefSeq" id="XP_060323954.1">
    <property type="nucleotide sequence ID" value="XM_060479905.1"/>
</dbReference>